<dbReference type="Pfam" id="PF00226">
    <property type="entry name" value="DnaJ"/>
    <property type="match status" value="1"/>
</dbReference>
<dbReference type="InterPro" id="IPR036869">
    <property type="entry name" value="J_dom_sf"/>
</dbReference>
<feature type="domain" description="J" evidence="3">
    <location>
        <begin position="383"/>
        <end position="449"/>
    </location>
</feature>
<evidence type="ECO:0000313" key="5">
    <source>
        <dbReference type="Proteomes" id="UP000196573"/>
    </source>
</evidence>
<dbReference type="Gene3D" id="1.10.287.110">
    <property type="entry name" value="DnaJ domain"/>
    <property type="match status" value="1"/>
</dbReference>
<name>A0A1X7AGG1_9GAMM</name>
<dbReference type="AlphaFoldDB" id="A0A1X7AGG1"/>
<protein>
    <submittedName>
        <fullName evidence="4">Dna-J like membrane chaperone protein</fullName>
    </submittedName>
</protein>
<evidence type="ECO:0000259" key="3">
    <source>
        <dbReference type="PROSITE" id="PS50076"/>
    </source>
</evidence>
<dbReference type="Proteomes" id="UP000196573">
    <property type="component" value="Unassembled WGS sequence"/>
</dbReference>
<dbReference type="CDD" id="cd06257">
    <property type="entry name" value="DnaJ"/>
    <property type="match status" value="1"/>
</dbReference>
<evidence type="ECO:0000256" key="1">
    <source>
        <dbReference type="ARBA" id="ARBA00023186"/>
    </source>
</evidence>
<gene>
    <name evidence="4" type="ORF">EHSB41UT_00838</name>
</gene>
<feature type="compositionally biased region" description="Polar residues" evidence="2">
    <location>
        <begin position="213"/>
        <end position="225"/>
    </location>
</feature>
<dbReference type="EMBL" id="FWPT01000002">
    <property type="protein sequence ID" value="SMA38146.1"/>
    <property type="molecule type" value="Genomic_DNA"/>
</dbReference>
<dbReference type="PANTHER" id="PTHR24074">
    <property type="entry name" value="CO-CHAPERONE PROTEIN DJLA"/>
    <property type="match status" value="1"/>
</dbReference>
<keyword evidence="5" id="KW-1185">Reference proteome</keyword>
<keyword evidence="1" id="KW-0143">Chaperone</keyword>
<accession>A0A1X7AGG1</accession>
<dbReference type="SMART" id="SM00271">
    <property type="entry name" value="DnaJ"/>
    <property type="match status" value="1"/>
</dbReference>
<dbReference type="SUPFAM" id="SSF46565">
    <property type="entry name" value="Chaperone J-domain"/>
    <property type="match status" value="1"/>
</dbReference>
<sequence length="451" mass="51886">MMYTPDSSEGSSFQSEQSLSGMRVTRSLHACLCQSLSLPPLPMNRAQVDLYHRFTLELASTDPEIYQALESATLDNRFPMYRSPSPQYCPLSMPLEDAKLLANSKLGMLDAFVSEWKAKTQQLKRDTNQHISALAKQYAYILVQNVKLFNQEYPDKNIPEPSGYNYDSLQESDPSDEDECCNARSGRRIGKRRRLRHRGSVKHHRRNNDTEETSAATSKAVQTYSGPKDSGKDSHKRLSDAALEAFLDLFEMQTDLWISYISGMGELDRKKSWPGREAEAISTTYHQLPKTYEVSPDDADELRETRSILHELHAQLCDPEWIERVNEIQSSWSNAYQASTDKVMEIIGSLSRDLKEMGERMFRSTTFGYFSSSVPYSQAEITMAYRDLELPQDASLQEINRQYRKLARQYHPDKVYIHHDDQNYQPTQADRDRWDRILSAFTKLSAHKKAS</sequence>
<feature type="region of interest" description="Disordered" evidence="2">
    <location>
        <begin position="159"/>
        <end position="235"/>
    </location>
</feature>
<dbReference type="InterPro" id="IPR001623">
    <property type="entry name" value="DnaJ_domain"/>
</dbReference>
<evidence type="ECO:0000313" key="4">
    <source>
        <dbReference type="EMBL" id="SMA38146.1"/>
    </source>
</evidence>
<feature type="compositionally biased region" description="Basic residues" evidence="2">
    <location>
        <begin position="185"/>
        <end position="206"/>
    </location>
</feature>
<proteinExistence type="predicted"/>
<evidence type="ECO:0000256" key="2">
    <source>
        <dbReference type="SAM" id="MobiDB-lite"/>
    </source>
</evidence>
<dbReference type="InterPro" id="IPR050817">
    <property type="entry name" value="DjlA_DnaK_co-chaperone"/>
</dbReference>
<dbReference type="PROSITE" id="PS50076">
    <property type="entry name" value="DNAJ_2"/>
    <property type="match status" value="1"/>
</dbReference>
<organism evidence="4 5">
    <name type="scientific">Parendozoicomonas haliclonae</name>
    <dbReference type="NCBI Taxonomy" id="1960125"/>
    <lineage>
        <taxon>Bacteria</taxon>
        <taxon>Pseudomonadati</taxon>
        <taxon>Pseudomonadota</taxon>
        <taxon>Gammaproteobacteria</taxon>
        <taxon>Oceanospirillales</taxon>
        <taxon>Endozoicomonadaceae</taxon>
        <taxon>Parendozoicomonas</taxon>
    </lineage>
</organism>
<reference evidence="4 5" key="1">
    <citation type="submission" date="2017-03" db="EMBL/GenBank/DDBJ databases">
        <authorList>
            <person name="Afonso C.L."/>
            <person name="Miller P.J."/>
            <person name="Scott M.A."/>
            <person name="Spackman E."/>
            <person name="Goraichik I."/>
            <person name="Dimitrov K.M."/>
            <person name="Suarez D.L."/>
            <person name="Swayne D.E."/>
        </authorList>
    </citation>
    <scope>NUCLEOTIDE SEQUENCE [LARGE SCALE GENOMIC DNA]</scope>
    <source>
        <strain evidence="4">SB41UT1</strain>
    </source>
</reference>